<dbReference type="AlphaFoldDB" id="A0AAW0HKR1"/>
<evidence type="ECO:0000256" key="1">
    <source>
        <dbReference type="SAM" id="MobiDB-lite"/>
    </source>
</evidence>
<dbReference type="EMBL" id="JBBHLL010000431">
    <property type="protein sequence ID" value="KAK7803143.1"/>
    <property type="molecule type" value="Genomic_DNA"/>
</dbReference>
<name>A0AAW0HKR1_MYOGA</name>
<feature type="non-terminal residue" evidence="2">
    <location>
        <position position="107"/>
    </location>
</feature>
<keyword evidence="3" id="KW-1185">Reference proteome</keyword>
<sequence>MKFNPFVTSDRTKNFKQHFSARNTVFDLCPFERKTKFRLSNYKDQQVDKRGKANGIPVHVGNHPSTVVSTRLKLDRPQKMLEGKPSLDSRKGEGQTQGRNNGEEAVE</sequence>
<proteinExistence type="predicted"/>
<organism evidence="2 3">
    <name type="scientific">Myodes glareolus</name>
    <name type="common">Bank vole</name>
    <name type="synonym">Clethrionomys glareolus</name>
    <dbReference type="NCBI Taxonomy" id="447135"/>
    <lineage>
        <taxon>Eukaryota</taxon>
        <taxon>Metazoa</taxon>
        <taxon>Chordata</taxon>
        <taxon>Craniata</taxon>
        <taxon>Vertebrata</taxon>
        <taxon>Euteleostomi</taxon>
        <taxon>Mammalia</taxon>
        <taxon>Eutheria</taxon>
        <taxon>Euarchontoglires</taxon>
        <taxon>Glires</taxon>
        <taxon>Rodentia</taxon>
        <taxon>Myomorpha</taxon>
        <taxon>Muroidea</taxon>
        <taxon>Cricetidae</taxon>
        <taxon>Arvicolinae</taxon>
        <taxon>Myodes</taxon>
    </lineage>
</organism>
<feature type="compositionally biased region" description="Basic and acidic residues" evidence="1">
    <location>
        <begin position="72"/>
        <end position="93"/>
    </location>
</feature>
<protein>
    <submittedName>
        <fullName evidence="2">Uncharacterized protein</fullName>
    </submittedName>
</protein>
<gene>
    <name evidence="2" type="ORF">U0070_004182</name>
</gene>
<feature type="region of interest" description="Disordered" evidence="1">
    <location>
        <begin position="45"/>
        <end position="107"/>
    </location>
</feature>
<accession>A0AAW0HKR1</accession>
<evidence type="ECO:0000313" key="2">
    <source>
        <dbReference type="EMBL" id="KAK7803143.1"/>
    </source>
</evidence>
<comment type="caution">
    <text evidence="2">The sequence shown here is derived from an EMBL/GenBank/DDBJ whole genome shotgun (WGS) entry which is preliminary data.</text>
</comment>
<dbReference type="Proteomes" id="UP001488838">
    <property type="component" value="Unassembled WGS sequence"/>
</dbReference>
<reference evidence="2 3" key="1">
    <citation type="journal article" date="2023" name="bioRxiv">
        <title>Conserved and derived expression patterns and positive selection on dental genes reveal complex evolutionary context of ever-growing rodent molars.</title>
        <authorList>
            <person name="Calamari Z.T."/>
            <person name="Song A."/>
            <person name="Cohen E."/>
            <person name="Akter M."/>
            <person name="Roy R.D."/>
            <person name="Hallikas O."/>
            <person name="Christensen M.M."/>
            <person name="Li P."/>
            <person name="Marangoni P."/>
            <person name="Jernvall J."/>
            <person name="Klein O.D."/>
        </authorList>
    </citation>
    <scope>NUCLEOTIDE SEQUENCE [LARGE SCALE GENOMIC DNA]</scope>
    <source>
        <strain evidence="2">V071</strain>
    </source>
</reference>
<evidence type="ECO:0000313" key="3">
    <source>
        <dbReference type="Proteomes" id="UP001488838"/>
    </source>
</evidence>